<keyword evidence="3" id="KW-1185">Reference proteome</keyword>
<evidence type="ECO:0008006" key="4">
    <source>
        <dbReference type="Google" id="ProtNLM"/>
    </source>
</evidence>
<feature type="transmembrane region" description="Helical" evidence="1">
    <location>
        <begin position="74"/>
        <end position="96"/>
    </location>
</feature>
<sequence length="193" mass="22935">MFKETEEDDYNVTLEQNEKINETVQKIKESIKDEPEFYQSLIDKYDLDIDVFFDPQHDDFEEKYAVPDPNKDNILQMIAFKYVSRGILITGAWILYSITRLGLRRYGYFPTIMKKTRYLSIPVYCGLIFFCQRGYSQEHTSRGLTEYKCKRSTFEYHTKVMKSLLRGQIESVNTESQNNQKSIKIKEIANRQK</sequence>
<gene>
    <name evidence="2" type="ORF">ECRASSUSDP1_LOCUS23113</name>
</gene>
<keyword evidence="1" id="KW-0472">Membrane</keyword>
<evidence type="ECO:0000256" key="1">
    <source>
        <dbReference type="SAM" id="Phobius"/>
    </source>
</evidence>
<dbReference type="Proteomes" id="UP001295684">
    <property type="component" value="Unassembled WGS sequence"/>
</dbReference>
<proteinExistence type="predicted"/>
<organism evidence="2 3">
    <name type="scientific">Euplotes crassus</name>
    <dbReference type="NCBI Taxonomy" id="5936"/>
    <lineage>
        <taxon>Eukaryota</taxon>
        <taxon>Sar</taxon>
        <taxon>Alveolata</taxon>
        <taxon>Ciliophora</taxon>
        <taxon>Intramacronucleata</taxon>
        <taxon>Spirotrichea</taxon>
        <taxon>Hypotrichia</taxon>
        <taxon>Euplotida</taxon>
        <taxon>Euplotidae</taxon>
        <taxon>Moneuplotes</taxon>
    </lineage>
</organism>
<accession>A0AAD1Y0W5</accession>
<evidence type="ECO:0000313" key="3">
    <source>
        <dbReference type="Proteomes" id="UP001295684"/>
    </source>
</evidence>
<dbReference type="AlphaFoldDB" id="A0AAD1Y0W5"/>
<comment type="caution">
    <text evidence="2">The sequence shown here is derived from an EMBL/GenBank/DDBJ whole genome shotgun (WGS) entry which is preliminary data.</text>
</comment>
<keyword evidence="1" id="KW-0812">Transmembrane</keyword>
<dbReference type="EMBL" id="CAMPGE010023755">
    <property type="protein sequence ID" value="CAI2381655.1"/>
    <property type="molecule type" value="Genomic_DNA"/>
</dbReference>
<name>A0AAD1Y0W5_EUPCR</name>
<protein>
    <recommendedName>
        <fullName evidence="4">Transmembrane protein</fullName>
    </recommendedName>
</protein>
<reference evidence="2" key="1">
    <citation type="submission" date="2023-07" db="EMBL/GenBank/DDBJ databases">
        <authorList>
            <consortium name="AG Swart"/>
            <person name="Singh M."/>
            <person name="Singh A."/>
            <person name="Seah K."/>
            <person name="Emmerich C."/>
        </authorList>
    </citation>
    <scope>NUCLEOTIDE SEQUENCE</scope>
    <source>
        <strain evidence="2">DP1</strain>
    </source>
</reference>
<keyword evidence="1" id="KW-1133">Transmembrane helix</keyword>
<evidence type="ECO:0000313" key="2">
    <source>
        <dbReference type="EMBL" id="CAI2381655.1"/>
    </source>
</evidence>